<organism evidence="2 3">
    <name type="scientific">Cytobacillus firmus</name>
    <name type="common">Bacillus firmus</name>
    <dbReference type="NCBI Taxonomy" id="1399"/>
    <lineage>
        <taxon>Bacteria</taxon>
        <taxon>Bacillati</taxon>
        <taxon>Bacillota</taxon>
        <taxon>Bacilli</taxon>
        <taxon>Bacillales</taxon>
        <taxon>Bacillaceae</taxon>
        <taxon>Cytobacillus</taxon>
    </lineage>
</organism>
<sequence>MKKNYKTYAFLILLIIAVLAIMDGLTNSNEADELRKEKDRLAEEAASFKNEYEIKSKILDEARKEKEDLEKSLSELENEIESLRSTVEYKEFAAAVREVDTYKAVQTFEGANRFIAQKDGAGSYTIDSEGNCPCGFFFEKGFEWVPNAVLDLKAFRIENDKIFLTYYTAEDIKQDYQFVMVMAPGRFDREEKWRIDEIKLVEKGDQ</sequence>
<name>A0AA46PFU4_CYTFI</name>
<dbReference type="AlphaFoldDB" id="A0AA46PFU4"/>
<dbReference type="Proteomes" id="UP001163104">
    <property type="component" value="Chromosome"/>
</dbReference>
<dbReference type="RefSeq" id="WP_048009571.1">
    <property type="nucleotide sequence ID" value="NZ_CP107027.1"/>
</dbReference>
<evidence type="ECO:0000313" key="2">
    <source>
        <dbReference type="EMBL" id="UYG97413.1"/>
    </source>
</evidence>
<evidence type="ECO:0000256" key="1">
    <source>
        <dbReference type="SAM" id="Coils"/>
    </source>
</evidence>
<dbReference type="EMBL" id="CP107027">
    <property type="protein sequence ID" value="UYG97413.1"/>
    <property type="molecule type" value="Genomic_DNA"/>
</dbReference>
<gene>
    <name evidence="2" type="ORF">OD459_10515</name>
</gene>
<keyword evidence="1" id="KW-0175">Coiled coil</keyword>
<evidence type="ECO:0000313" key="3">
    <source>
        <dbReference type="Proteomes" id="UP001163104"/>
    </source>
</evidence>
<feature type="coiled-coil region" evidence="1">
    <location>
        <begin position="31"/>
        <end position="93"/>
    </location>
</feature>
<proteinExistence type="predicted"/>
<protein>
    <submittedName>
        <fullName evidence="2">Uncharacterized protein</fullName>
    </submittedName>
</protein>
<reference evidence="2" key="1">
    <citation type="submission" date="2022-10" db="EMBL/GenBank/DDBJ databases">
        <title>Mechanism of multi-heavy metal repair in Cytobacillus Firmus M7.</title>
        <authorList>
            <person name="Li X."/>
            <person name="Yu C."/>
        </authorList>
    </citation>
    <scope>NUCLEOTIDE SEQUENCE</scope>
    <source>
        <strain evidence="2">M7</strain>
    </source>
</reference>
<accession>A0AA46PFU4</accession>